<evidence type="ECO:0000313" key="4">
    <source>
        <dbReference type="Proteomes" id="UP001252243"/>
    </source>
</evidence>
<gene>
    <name evidence="3" type="ORF">J2X01_002681</name>
</gene>
<proteinExistence type="predicted"/>
<evidence type="ECO:0000313" key="3">
    <source>
        <dbReference type="EMBL" id="MDR7083387.1"/>
    </source>
</evidence>
<protein>
    <submittedName>
        <fullName evidence="3">Iron(III) transport system substrate-binding protein</fullName>
    </submittedName>
</protein>
<dbReference type="RefSeq" id="WP_310057987.1">
    <property type="nucleotide sequence ID" value="NZ_JAVDVQ010000010.1"/>
</dbReference>
<dbReference type="PANTHER" id="PTHR30006">
    <property type="entry name" value="THIAMINE-BINDING PERIPLASMIC PROTEIN-RELATED"/>
    <property type="match status" value="1"/>
</dbReference>
<dbReference type="Pfam" id="PF13343">
    <property type="entry name" value="SBP_bac_6"/>
    <property type="match status" value="1"/>
</dbReference>
<keyword evidence="1 2" id="KW-0732">Signal</keyword>
<dbReference type="SUPFAM" id="SSF53850">
    <property type="entry name" value="Periplasmic binding protein-like II"/>
    <property type="match status" value="1"/>
</dbReference>
<dbReference type="PROSITE" id="PS51257">
    <property type="entry name" value="PROKAR_LIPOPROTEIN"/>
    <property type="match status" value="1"/>
</dbReference>
<feature type="signal peptide" evidence="2">
    <location>
        <begin position="1"/>
        <end position="20"/>
    </location>
</feature>
<dbReference type="Proteomes" id="UP001252243">
    <property type="component" value="Unassembled WGS sequence"/>
</dbReference>
<evidence type="ECO:0000256" key="1">
    <source>
        <dbReference type="ARBA" id="ARBA00022729"/>
    </source>
</evidence>
<dbReference type="Gene3D" id="3.40.190.10">
    <property type="entry name" value="Periplasmic binding protein-like II"/>
    <property type="match status" value="2"/>
</dbReference>
<dbReference type="EMBL" id="JAVDVQ010000010">
    <property type="protein sequence ID" value="MDR7083387.1"/>
    <property type="molecule type" value="Genomic_DNA"/>
</dbReference>
<sequence>MNLKKTAAALAIGSLLALTACGNDAPAATESTAAATTLTGLYEAAKTEGALQIYGPTEDLYKAVYADFAKAYPGITITTADIFGQELDARLEGEQIAGGFAADLLHIGVSDMGRYATKEYLASYKPAEAEALDAKFRGTDDKWSVPSRHLYATAYNTKNLTADQVPTSWADLIDPKWKGELGVANPKQSGVTPQVIAAALEAGAIDEAWLNTLKDDIAPAVYPSVATALQAVVTGENDLSLVAGYGSFMRQVKQGAPVGFATMDDGAYYSDVAYGLLDGSKHPNAARLLVAWMYSAEGQASIAKNVYEFGTMPQAPLPEGADKLGQSAEITYPGPEKYRSTLDLLNAKF</sequence>
<feature type="chain" id="PRO_5045606877" evidence="2">
    <location>
        <begin position="21"/>
        <end position="349"/>
    </location>
</feature>
<accession>A0ABU1UDY1</accession>
<name>A0ABU1UDY1_9MICC</name>
<keyword evidence="4" id="KW-1185">Reference proteome</keyword>
<organism evidence="3 4">
    <name type="scientific">Arthrobacter ginsengisoli</name>
    <dbReference type="NCBI Taxonomy" id="1356565"/>
    <lineage>
        <taxon>Bacteria</taxon>
        <taxon>Bacillati</taxon>
        <taxon>Actinomycetota</taxon>
        <taxon>Actinomycetes</taxon>
        <taxon>Micrococcales</taxon>
        <taxon>Micrococcaceae</taxon>
        <taxon>Arthrobacter</taxon>
    </lineage>
</organism>
<reference evidence="3 4" key="1">
    <citation type="submission" date="2023-07" db="EMBL/GenBank/DDBJ databases">
        <title>Sorghum-associated microbial communities from plants grown in Nebraska, USA.</title>
        <authorList>
            <person name="Schachtman D."/>
        </authorList>
    </citation>
    <scope>NUCLEOTIDE SEQUENCE [LARGE SCALE GENOMIC DNA]</scope>
    <source>
        <strain evidence="3 4">BE167</strain>
    </source>
</reference>
<evidence type="ECO:0000256" key="2">
    <source>
        <dbReference type="SAM" id="SignalP"/>
    </source>
</evidence>
<comment type="caution">
    <text evidence="3">The sequence shown here is derived from an EMBL/GenBank/DDBJ whole genome shotgun (WGS) entry which is preliminary data.</text>
</comment>